<feature type="domain" description="Endonuclease/exonuclease/phosphatase" evidence="1">
    <location>
        <begin position="8"/>
        <end position="269"/>
    </location>
</feature>
<name>A0A380PA73_STRGR</name>
<dbReference type="PROSITE" id="PS00726">
    <property type="entry name" value="AP_NUCLEASE_F1_1"/>
    <property type="match status" value="1"/>
</dbReference>
<dbReference type="GO" id="GO:0003677">
    <property type="term" value="F:DNA binding"/>
    <property type="evidence" value="ECO:0007669"/>
    <property type="project" value="InterPro"/>
</dbReference>
<dbReference type="GO" id="GO:0006281">
    <property type="term" value="P:DNA repair"/>
    <property type="evidence" value="ECO:0007669"/>
    <property type="project" value="InterPro"/>
</dbReference>
<gene>
    <name evidence="2" type="ORF">NCTC7807_04912</name>
</gene>
<dbReference type="InterPro" id="IPR036691">
    <property type="entry name" value="Endo/exonu/phosph_ase_sf"/>
</dbReference>
<dbReference type="AlphaFoldDB" id="A0A380PA73"/>
<dbReference type="GO" id="GO:0004519">
    <property type="term" value="F:endonuclease activity"/>
    <property type="evidence" value="ECO:0007669"/>
    <property type="project" value="InterPro"/>
</dbReference>
<dbReference type="Gene3D" id="3.60.10.10">
    <property type="entry name" value="Endonuclease/exonuclease/phosphatase"/>
    <property type="match status" value="1"/>
</dbReference>
<dbReference type="EMBL" id="UHID01000008">
    <property type="protein sequence ID" value="SUP61754.1"/>
    <property type="molecule type" value="Genomic_DNA"/>
</dbReference>
<dbReference type="RefSeq" id="WP_115069547.1">
    <property type="nucleotide sequence ID" value="NZ_UHID01000008.1"/>
</dbReference>
<organism evidence="2 3">
    <name type="scientific">Streptomyces griseus</name>
    <dbReference type="NCBI Taxonomy" id="1911"/>
    <lineage>
        <taxon>Bacteria</taxon>
        <taxon>Bacillati</taxon>
        <taxon>Actinomycetota</taxon>
        <taxon>Actinomycetes</taxon>
        <taxon>Kitasatosporales</taxon>
        <taxon>Streptomycetaceae</taxon>
        <taxon>Streptomyces</taxon>
    </lineage>
</organism>
<proteinExistence type="predicted"/>
<reference evidence="2 3" key="1">
    <citation type="submission" date="2018-06" db="EMBL/GenBank/DDBJ databases">
        <authorList>
            <consortium name="Pathogen Informatics"/>
            <person name="Doyle S."/>
        </authorList>
    </citation>
    <scope>NUCLEOTIDE SEQUENCE [LARGE SCALE GENOMIC DNA]</scope>
    <source>
        <strain evidence="2 3">NCTC7807</strain>
    </source>
</reference>
<evidence type="ECO:0000259" key="1">
    <source>
        <dbReference type="Pfam" id="PF03372"/>
    </source>
</evidence>
<sequence>MDDTLTIMSMNIRGGAHGHLAELSALITAQKPDIVGLQEAKGWRRPWWSPLRHGKALRTVMQATGLRVAIYTPSRTHGCDLATLISPRIQPTGYRRNVGEGHLHHGASRFRFTIAGRPKEEVWEHLNTHLSPFSGAHRLIEASWLTEYAGTPRCLLTGDLNNDLPETWGGTADPLSWEGLIPPNLRSRHLRPGPGHQPSDRDAMALLIEAGWRSAHLDHVRQATVGHWPGSESWEHAPDHILVSSSLVTDVLRHETLRPPPGVKPFSDHHAIVATLAI</sequence>
<dbReference type="InterPro" id="IPR020847">
    <property type="entry name" value="AP_endonuclease_F1_BS"/>
</dbReference>
<evidence type="ECO:0000313" key="2">
    <source>
        <dbReference type="EMBL" id="SUP61754.1"/>
    </source>
</evidence>
<dbReference type="Pfam" id="PF03372">
    <property type="entry name" value="Exo_endo_phos"/>
    <property type="match status" value="1"/>
</dbReference>
<dbReference type="Proteomes" id="UP000254150">
    <property type="component" value="Unassembled WGS sequence"/>
</dbReference>
<dbReference type="SUPFAM" id="SSF56219">
    <property type="entry name" value="DNase I-like"/>
    <property type="match status" value="1"/>
</dbReference>
<dbReference type="InterPro" id="IPR005135">
    <property type="entry name" value="Endo/exonuclease/phosphatase"/>
</dbReference>
<accession>A0A380PA73</accession>
<evidence type="ECO:0000313" key="3">
    <source>
        <dbReference type="Proteomes" id="UP000254150"/>
    </source>
</evidence>
<protein>
    <submittedName>
        <fullName evidence="2">Uncharacterized protein conserved in bacteria</fullName>
    </submittedName>
</protein>